<proteinExistence type="predicted"/>
<dbReference type="RefSeq" id="WP_187794809.1">
    <property type="nucleotide sequence ID" value="NZ_JACOQL010000005.1"/>
</dbReference>
<keyword evidence="4" id="KW-1185">Reference proteome</keyword>
<accession>A0A926JE05</accession>
<evidence type="ECO:0000256" key="1">
    <source>
        <dbReference type="SAM" id="Phobius"/>
    </source>
</evidence>
<keyword evidence="1" id="KW-0812">Transmembrane</keyword>
<evidence type="ECO:0000313" key="3">
    <source>
        <dbReference type="EMBL" id="MBC9248319.1"/>
    </source>
</evidence>
<gene>
    <name evidence="3" type="ORF">H4P12_16750</name>
</gene>
<evidence type="ECO:0000259" key="2">
    <source>
        <dbReference type="Pfam" id="PF09718"/>
    </source>
</evidence>
<dbReference type="AlphaFoldDB" id="A0A926JE05"/>
<organism evidence="3 4">
    <name type="scientific">Paracoccus amoyensis</name>
    <dbReference type="NCBI Taxonomy" id="2760093"/>
    <lineage>
        <taxon>Bacteria</taxon>
        <taxon>Pseudomonadati</taxon>
        <taxon>Pseudomonadota</taxon>
        <taxon>Alphaproteobacteria</taxon>
        <taxon>Rhodobacterales</taxon>
        <taxon>Paracoccaceae</taxon>
        <taxon>Paracoccus</taxon>
    </lineage>
</organism>
<feature type="transmembrane region" description="Helical" evidence="1">
    <location>
        <begin position="54"/>
        <end position="73"/>
    </location>
</feature>
<keyword evidence="1" id="KW-0472">Membrane</keyword>
<comment type="caution">
    <text evidence="3">The sequence shown here is derived from an EMBL/GenBank/DDBJ whole genome shotgun (WGS) entry which is preliminary data.</text>
</comment>
<dbReference type="EMBL" id="JACOQL010000005">
    <property type="protein sequence ID" value="MBC9248319.1"/>
    <property type="molecule type" value="Genomic_DNA"/>
</dbReference>
<protein>
    <submittedName>
        <fullName evidence="3">Phage tail tape measure protein</fullName>
    </submittedName>
</protein>
<sequence length="727" mass="74330">MAEKRVSVRLAAVGGRQVRAELEGVGEAGSRGFGRLSREMEAANARMAGFTRKVGMAAAAAVAAATAAGIAMVRSGLQTVDAQAKLAQSLGTTVASIQTLERAGELAGVSMSGIEQATKDLTRRLSQAAVGGGPAADALERLGLTASDLLALPLDQRVGAINAAIASFVPVAERAAVAGQLFGEEGSIAMARIDTATLRQATEDVRAFGVVVSEQDADRIERTNDAISRLGLIWRGLSNQLAVAAAPALEAVADAMAALASRTGPLGMAISGIFDQIGRLSTYAASFAGFMAGRWVAGLAAAALSVRGLATALVVLRGALIRTGIGALIVGAGELVYQFTKLVKGAGGFGTAMALMGDVAKAVWEGIKVTAMSFADDFRAMQSEIEAIWTRLMAFLAGKWADFLGMIAPTFNKVAEEIGSDTRIDVFEALGRASMLEHSASNSAHLAGRYRDRASSSRASAFDGVGPAMDALRDAMSGGEDDAGSAALDVATEAAGRYEGALGEVETAATGAGAAAKEAGAAGKAAAEEAKPATEATATGWKAVTEALSDYAKKAKDIGADIGQALVSAFQSAENAVGEFVKTGKLDFRDLVTSLLADLSKLAARRFLLGPIANALSGALGGAGGIFASIMHTGGMVGAGSLSRMVPAQAFAGAPRMHSGGMVGLRHDEVPAILQRGERVLSRREAQDYGQGVTVNINARDAESFRQSRTQIAADIARAVSLGRRGL</sequence>
<feature type="domain" description="Bacteriophage tail tape measure C-terminal" evidence="2">
    <location>
        <begin position="541"/>
        <end position="613"/>
    </location>
</feature>
<name>A0A926JE05_9RHOB</name>
<dbReference type="Proteomes" id="UP000608594">
    <property type="component" value="Unassembled WGS sequence"/>
</dbReference>
<dbReference type="InterPro" id="IPR006431">
    <property type="entry name" value="Phage_tape_meas_C"/>
</dbReference>
<reference evidence="3" key="1">
    <citation type="submission" date="2020-08" db="EMBL/GenBank/DDBJ databases">
        <title>Paracoccus amoyensis sp. nov., isolated from the surface seawater at coast of Xiamen, Fujian.</title>
        <authorList>
            <person name="Lyu L."/>
        </authorList>
    </citation>
    <scope>NUCLEOTIDE SEQUENCE</scope>
    <source>
        <strain evidence="3">11-3</strain>
    </source>
</reference>
<dbReference type="Pfam" id="PF09718">
    <property type="entry name" value="Tape_meas_lam_C"/>
    <property type="match status" value="1"/>
</dbReference>
<evidence type="ECO:0000313" key="4">
    <source>
        <dbReference type="Proteomes" id="UP000608594"/>
    </source>
</evidence>
<keyword evidence="1" id="KW-1133">Transmembrane helix</keyword>